<comment type="pathway">
    <text evidence="2">Secondary metabolite biosynthesis.</text>
</comment>
<accession>A0A5N5QXB8</accession>
<protein>
    <submittedName>
        <fullName evidence="11">O-methylsterigmatocystin oxidoreductase</fullName>
    </submittedName>
</protein>
<dbReference type="PANTHER" id="PTHR46300:SF7">
    <property type="entry name" value="P450, PUTATIVE (EUROFUNG)-RELATED"/>
    <property type="match status" value="1"/>
</dbReference>
<evidence type="ECO:0000256" key="4">
    <source>
        <dbReference type="ARBA" id="ARBA00022617"/>
    </source>
</evidence>
<evidence type="ECO:0000256" key="5">
    <source>
        <dbReference type="ARBA" id="ARBA00022723"/>
    </source>
</evidence>
<dbReference type="GO" id="GO:0005506">
    <property type="term" value="F:iron ion binding"/>
    <property type="evidence" value="ECO:0007669"/>
    <property type="project" value="InterPro"/>
</dbReference>
<evidence type="ECO:0000256" key="10">
    <source>
        <dbReference type="RuleBase" id="RU000461"/>
    </source>
</evidence>
<dbReference type="Gene3D" id="1.10.630.10">
    <property type="entry name" value="Cytochrome P450"/>
    <property type="match status" value="1"/>
</dbReference>
<gene>
    <name evidence="11" type="ORF">CTheo_820</name>
</gene>
<proteinExistence type="inferred from homology"/>
<dbReference type="PROSITE" id="PS00086">
    <property type="entry name" value="CYTOCHROME_P450"/>
    <property type="match status" value="1"/>
</dbReference>
<dbReference type="AlphaFoldDB" id="A0A5N5QXB8"/>
<keyword evidence="5 9" id="KW-0479">Metal-binding</keyword>
<dbReference type="OrthoDB" id="2789670at2759"/>
<comment type="similarity">
    <text evidence="3 10">Belongs to the cytochrome P450 family.</text>
</comment>
<dbReference type="PRINTS" id="PR00463">
    <property type="entry name" value="EP450I"/>
</dbReference>
<comment type="caution">
    <text evidence="11">The sequence shown here is derived from an EMBL/GenBank/DDBJ whole genome shotgun (WGS) entry which is preliminary data.</text>
</comment>
<dbReference type="InterPro" id="IPR036396">
    <property type="entry name" value="Cyt_P450_sf"/>
</dbReference>
<evidence type="ECO:0000256" key="6">
    <source>
        <dbReference type="ARBA" id="ARBA00023002"/>
    </source>
</evidence>
<feature type="binding site" description="axial binding residue" evidence="9">
    <location>
        <position position="440"/>
    </location>
    <ligand>
        <name>heme</name>
        <dbReference type="ChEBI" id="CHEBI:30413"/>
    </ligand>
    <ligandPart>
        <name>Fe</name>
        <dbReference type="ChEBI" id="CHEBI:18248"/>
    </ligandPart>
</feature>
<keyword evidence="8 10" id="KW-0503">Monooxygenase</keyword>
<dbReference type="SUPFAM" id="SSF48264">
    <property type="entry name" value="Cytochrome P450"/>
    <property type="match status" value="1"/>
</dbReference>
<sequence>MPESRTSVVILAAAALIAGGWSVAELYMRQRRRLPLPPGPPKKSWLTGNAEDMPKTHIWFKFTEWAKEYGDVVHLQVHANNIIIVSSYEGILELFEKRGSIYSQRPQRMMPIMMGWGGLIAFTDYDDRWRACRRHANSGFSKKAVTKYHDGQAKDVHMFLQRLLANPENYIEDLNMLVGGIIMRITYGYKVTKANDPYITVSDEALATLASSAVAGSYLVDSYPFIRHLPTWLPGMGFKVQAQEWSKLPLRMIEEPYKWARKQINEGRAIPSFLSELLEQNEDGEQGEDIIKWTAGSMYNAGSHTTVSTISNFILAMILYPEVARKAREEMDRVVGTERLPSMADRPNLPYLECVHLETLRWSPVTPLTLPHRVTQEDEFQGYRIPANSTVYSNVYSITRDERIFPDPENFIPERFDGTQPGTVPPNPRDMIFGIGRRICPGNNIADASIYLVMANLIATMDITKARDENGNEIEPKVVKTGGLVSQTLPFECSVRPRSENAKKLINSAVLFDQE</sequence>
<keyword evidence="4 9" id="KW-0349">Heme</keyword>
<dbReference type="GO" id="GO:0016705">
    <property type="term" value="F:oxidoreductase activity, acting on paired donors, with incorporation or reduction of molecular oxygen"/>
    <property type="evidence" value="ECO:0007669"/>
    <property type="project" value="InterPro"/>
</dbReference>
<evidence type="ECO:0000256" key="3">
    <source>
        <dbReference type="ARBA" id="ARBA00010617"/>
    </source>
</evidence>
<evidence type="ECO:0000256" key="8">
    <source>
        <dbReference type="ARBA" id="ARBA00023033"/>
    </source>
</evidence>
<dbReference type="Proteomes" id="UP000383932">
    <property type="component" value="Unassembled WGS sequence"/>
</dbReference>
<dbReference type="InterPro" id="IPR002401">
    <property type="entry name" value="Cyt_P450_E_grp-I"/>
</dbReference>
<dbReference type="GO" id="GO:0004497">
    <property type="term" value="F:monooxygenase activity"/>
    <property type="evidence" value="ECO:0007669"/>
    <property type="project" value="UniProtKB-KW"/>
</dbReference>
<evidence type="ECO:0000313" key="12">
    <source>
        <dbReference type="Proteomes" id="UP000383932"/>
    </source>
</evidence>
<evidence type="ECO:0000256" key="1">
    <source>
        <dbReference type="ARBA" id="ARBA00001971"/>
    </source>
</evidence>
<dbReference type="EMBL" id="SSOP01000006">
    <property type="protein sequence ID" value="KAB5595807.1"/>
    <property type="molecule type" value="Genomic_DNA"/>
</dbReference>
<dbReference type="PANTHER" id="PTHR46300">
    <property type="entry name" value="P450, PUTATIVE (EUROFUNG)-RELATED-RELATED"/>
    <property type="match status" value="1"/>
</dbReference>
<keyword evidence="7 9" id="KW-0408">Iron</keyword>
<comment type="cofactor">
    <cofactor evidence="1 9">
        <name>heme</name>
        <dbReference type="ChEBI" id="CHEBI:30413"/>
    </cofactor>
</comment>
<dbReference type="CDD" id="cd11065">
    <property type="entry name" value="CYP64-like"/>
    <property type="match status" value="1"/>
</dbReference>
<organism evidence="11 12">
    <name type="scientific">Ceratobasidium theobromae</name>
    <dbReference type="NCBI Taxonomy" id="1582974"/>
    <lineage>
        <taxon>Eukaryota</taxon>
        <taxon>Fungi</taxon>
        <taxon>Dikarya</taxon>
        <taxon>Basidiomycota</taxon>
        <taxon>Agaricomycotina</taxon>
        <taxon>Agaricomycetes</taxon>
        <taxon>Cantharellales</taxon>
        <taxon>Ceratobasidiaceae</taxon>
        <taxon>Ceratobasidium</taxon>
    </lineage>
</organism>
<keyword evidence="12" id="KW-1185">Reference proteome</keyword>
<keyword evidence="6 10" id="KW-0560">Oxidoreductase</keyword>
<dbReference type="InterPro" id="IPR050364">
    <property type="entry name" value="Cytochrome_P450_fung"/>
</dbReference>
<evidence type="ECO:0000256" key="9">
    <source>
        <dbReference type="PIRSR" id="PIRSR602401-1"/>
    </source>
</evidence>
<dbReference type="Pfam" id="PF00067">
    <property type="entry name" value="p450"/>
    <property type="match status" value="1"/>
</dbReference>
<evidence type="ECO:0000256" key="2">
    <source>
        <dbReference type="ARBA" id="ARBA00005179"/>
    </source>
</evidence>
<dbReference type="GO" id="GO:0020037">
    <property type="term" value="F:heme binding"/>
    <property type="evidence" value="ECO:0007669"/>
    <property type="project" value="InterPro"/>
</dbReference>
<reference evidence="11 12" key="1">
    <citation type="journal article" date="2019" name="Fungal Biol. Biotechnol.">
        <title>Draft genome sequence of fastidious pathogen Ceratobasidium theobromae, which causes vascular-streak dieback in Theobroma cacao.</title>
        <authorList>
            <person name="Ali S.S."/>
            <person name="Asman A."/>
            <person name="Shao J."/>
            <person name="Firmansyah A.P."/>
            <person name="Susilo A.W."/>
            <person name="Rosmana A."/>
            <person name="McMahon P."/>
            <person name="Junaid M."/>
            <person name="Guest D."/>
            <person name="Kheng T.Y."/>
            <person name="Meinhardt L.W."/>
            <person name="Bailey B.A."/>
        </authorList>
    </citation>
    <scope>NUCLEOTIDE SEQUENCE [LARGE SCALE GENOMIC DNA]</scope>
    <source>
        <strain evidence="11 12">CT2</strain>
    </source>
</reference>
<name>A0A5N5QXB8_9AGAM</name>
<dbReference type="PRINTS" id="PR00385">
    <property type="entry name" value="P450"/>
</dbReference>
<evidence type="ECO:0000313" key="11">
    <source>
        <dbReference type="EMBL" id="KAB5595807.1"/>
    </source>
</evidence>
<dbReference type="InterPro" id="IPR017972">
    <property type="entry name" value="Cyt_P450_CS"/>
</dbReference>
<evidence type="ECO:0000256" key="7">
    <source>
        <dbReference type="ARBA" id="ARBA00023004"/>
    </source>
</evidence>
<dbReference type="InterPro" id="IPR001128">
    <property type="entry name" value="Cyt_P450"/>
</dbReference>